<dbReference type="EMBL" id="BDLU01000056">
    <property type="protein sequence ID" value="GCE84420.1"/>
    <property type="molecule type" value="Genomic_DNA"/>
</dbReference>
<proteinExistence type="predicted"/>
<sequence length="60" mass="6753">MQFTRNDAAMAMTSPRSCAQEMVTQGAGRIEWSCLSIMLDVETAPRDQFKGRNEGKDERV</sequence>
<accession>A0A4P5NRT6</accession>
<evidence type="ECO:0000313" key="2">
    <source>
        <dbReference type="Proteomes" id="UP000315095"/>
    </source>
</evidence>
<protein>
    <submittedName>
        <fullName evidence="1">Uncharacterized protein</fullName>
    </submittedName>
</protein>
<reference evidence="2" key="1">
    <citation type="submission" date="2017-01" db="EMBL/GenBank/DDBJ databases">
        <title>Komagataeibacter sp. MSKU9 whole genome sequencing project.</title>
        <authorList>
            <person name="Matsutani M."/>
            <person name="Naloka K."/>
            <person name="Theeragool G."/>
            <person name="Yakushi T."/>
            <person name="Matsushita K."/>
        </authorList>
    </citation>
    <scope>NUCLEOTIDE SEQUENCE [LARGE SCALE GENOMIC DNA]</scope>
    <source>
        <strain evidence="2">MSKU9</strain>
    </source>
</reference>
<keyword evidence="2" id="KW-1185">Reference proteome</keyword>
<evidence type="ECO:0000313" key="1">
    <source>
        <dbReference type="EMBL" id="GCE84420.1"/>
    </source>
</evidence>
<gene>
    <name evidence="1" type="ORF">MSKU9_2561</name>
</gene>
<dbReference type="AlphaFoldDB" id="A0A4P5NRT6"/>
<comment type="caution">
    <text evidence="1">The sequence shown here is derived from an EMBL/GenBank/DDBJ whole genome shotgun (WGS) entry which is preliminary data.</text>
</comment>
<dbReference type="Proteomes" id="UP000315095">
    <property type="component" value="Unassembled WGS sequence"/>
</dbReference>
<organism evidence="1 2">
    <name type="scientific">Komagataeibacter diospyri</name>
    <dbReference type="NCBI Taxonomy" id="1932662"/>
    <lineage>
        <taxon>Bacteria</taxon>
        <taxon>Pseudomonadati</taxon>
        <taxon>Pseudomonadota</taxon>
        <taxon>Alphaproteobacteria</taxon>
        <taxon>Acetobacterales</taxon>
        <taxon>Acetobacteraceae</taxon>
        <taxon>Komagataeibacter</taxon>
    </lineage>
</organism>
<name>A0A4P5NRT6_9PROT</name>